<dbReference type="SUPFAM" id="SSF48403">
    <property type="entry name" value="Ankyrin repeat"/>
    <property type="match status" value="1"/>
</dbReference>
<dbReference type="OrthoDB" id="448455at2759"/>
<dbReference type="InterPro" id="IPR002110">
    <property type="entry name" value="Ankyrin_rpt"/>
</dbReference>
<dbReference type="Proteomes" id="UP000007799">
    <property type="component" value="Unassembled WGS sequence"/>
</dbReference>
<gene>
    <name evidence="4" type="ORF">PTSG_11125</name>
</gene>
<proteinExistence type="predicted"/>
<dbReference type="RefSeq" id="XP_004988046.1">
    <property type="nucleotide sequence ID" value="XM_004987989.1"/>
</dbReference>
<dbReference type="GeneID" id="16068571"/>
<protein>
    <submittedName>
        <fullName evidence="4">Uncharacterized protein</fullName>
    </submittedName>
</protein>
<dbReference type="KEGG" id="sre:PTSG_11125"/>
<keyword evidence="5" id="KW-1185">Reference proteome</keyword>
<evidence type="ECO:0000313" key="4">
    <source>
        <dbReference type="EMBL" id="EGD80482.1"/>
    </source>
</evidence>
<reference evidence="4" key="1">
    <citation type="submission" date="2009-08" db="EMBL/GenBank/DDBJ databases">
        <title>Annotation of Salpingoeca rosetta.</title>
        <authorList>
            <consortium name="The Broad Institute Genome Sequencing Platform"/>
            <person name="Russ C."/>
            <person name="Cuomo C."/>
            <person name="Burger G."/>
            <person name="Gray M.W."/>
            <person name="Holland P.W.H."/>
            <person name="King N."/>
            <person name="Lang F.B.F."/>
            <person name="Roger A.J."/>
            <person name="Ruiz-Trillo I."/>
            <person name="Young S.K."/>
            <person name="Zeng Q."/>
            <person name="Gargeya S."/>
            <person name="Alvarado L."/>
            <person name="Berlin A."/>
            <person name="Chapman S.B."/>
            <person name="Chen Z."/>
            <person name="Freedman E."/>
            <person name="Gellesch M."/>
            <person name="Goldberg J."/>
            <person name="Griggs A."/>
            <person name="Gujja S."/>
            <person name="Heilman E."/>
            <person name="Heiman D."/>
            <person name="Howarth C."/>
            <person name="Mehta T."/>
            <person name="Neiman D."/>
            <person name="Pearson M."/>
            <person name="Roberts A."/>
            <person name="Saif S."/>
            <person name="Shea T."/>
            <person name="Shenoy N."/>
            <person name="Sisk P."/>
            <person name="Stolte C."/>
            <person name="Sykes S."/>
            <person name="White J."/>
            <person name="Yandava C."/>
            <person name="Haas B."/>
            <person name="Nusbaum C."/>
            <person name="Birren B."/>
        </authorList>
    </citation>
    <scope>NUCLEOTIDE SEQUENCE [LARGE SCALE GENOMIC DNA]</scope>
    <source>
        <strain evidence="4">ATCC 50818</strain>
    </source>
</reference>
<dbReference type="InterPro" id="IPR036770">
    <property type="entry name" value="Ankyrin_rpt-contain_sf"/>
</dbReference>
<dbReference type="eggNOG" id="KOG4177">
    <property type="taxonomic scope" value="Eukaryota"/>
</dbReference>
<organism evidence="5">
    <name type="scientific">Salpingoeca rosetta (strain ATCC 50818 / BSB-021)</name>
    <dbReference type="NCBI Taxonomy" id="946362"/>
    <lineage>
        <taxon>Eukaryota</taxon>
        <taxon>Choanoflagellata</taxon>
        <taxon>Craspedida</taxon>
        <taxon>Salpingoecidae</taxon>
        <taxon>Salpingoeca</taxon>
    </lineage>
</organism>
<dbReference type="PANTHER" id="PTHR24198">
    <property type="entry name" value="ANKYRIN REPEAT AND PROTEIN KINASE DOMAIN-CONTAINING PROTEIN"/>
    <property type="match status" value="1"/>
</dbReference>
<dbReference type="STRING" id="946362.F2US77"/>
<accession>F2US77</accession>
<evidence type="ECO:0000256" key="1">
    <source>
        <dbReference type="ARBA" id="ARBA00022737"/>
    </source>
</evidence>
<dbReference type="Gene3D" id="1.25.40.20">
    <property type="entry name" value="Ankyrin repeat-containing domain"/>
    <property type="match status" value="2"/>
</dbReference>
<dbReference type="InParanoid" id="F2US77"/>
<keyword evidence="2 3" id="KW-0040">ANK repeat</keyword>
<sequence length="346" mass="38531">MRELWRSLDHNPARAQVDSDEMLDMMDDVLQALEKGRYDDHPPLKKVEYSYGGDTLLHLAVIQNKPDAVRMLVDVGCSLSCFNRGGMTPANLACISDRTFDCLEHMLPHIDASVMDINGCSPLHTAVFYTSRRPLHIAARELHLRSMRTLVARGCDVDGRDHSDRTALHVLAEHGTRSPRVALEASYMLLHRGATPNARDVRGRTPLLHAALFDTAEVAACLLLFGCDDALPNIEGATPLVSAIMQGSNRVLDVFFATNIQFLQPSLDLGFIMDLPAYQRHVKRRKSGNLQDMCARVLLDKYASNLPTLCHLSLSLDMFAHIFAGMEHLYLPAYAISLGKPELQFD</sequence>
<dbReference type="AlphaFoldDB" id="F2US77"/>
<dbReference type="PROSITE" id="PS50297">
    <property type="entry name" value="ANK_REP_REGION"/>
    <property type="match status" value="2"/>
</dbReference>
<dbReference type="EMBL" id="GL832993">
    <property type="protein sequence ID" value="EGD80482.1"/>
    <property type="molecule type" value="Genomic_DNA"/>
</dbReference>
<dbReference type="Pfam" id="PF12796">
    <property type="entry name" value="Ank_2"/>
    <property type="match status" value="1"/>
</dbReference>
<keyword evidence="1" id="KW-0677">Repeat</keyword>
<evidence type="ECO:0000313" key="5">
    <source>
        <dbReference type="Proteomes" id="UP000007799"/>
    </source>
</evidence>
<dbReference type="PANTHER" id="PTHR24198:SF165">
    <property type="entry name" value="ANKYRIN REPEAT-CONTAINING PROTEIN-RELATED"/>
    <property type="match status" value="1"/>
</dbReference>
<evidence type="ECO:0000256" key="3">
    <source>
        <dbReference type="PROSITE-ProRule" id="PRU00023"/>
    </source>
</evidence>
<name>F2US77_SALR5</name>
<feature type="repeat" description="ANK" evidence="3">
    <location>
        <begin position="52"/>
        <end position="84"/>
    </location>
</feature>
<dbReference type="SMART" id="SM00248">
    <property type="entry name" value="ANK"/>
    <property type="match status" value="6"/>
</dbReference>
<dbReference type="Pfam" id="PF00023">
    <property type="entry name" value="Ank"/>
    <property type="match status" value="1"/>
</dbReference>
<evidence type="ECO:0000256" key="2">
    <source>
        <dbReference type="ARBA" id="ARBA00023043"/>
    </source>
</evidence>
<feature type="repeat" description="ANK" evidence="3">
    <location>
        <begin position="130"/>
        <end position="162"/>
    </location>
</feature>
<dbReference type="PROSITE" id="PS50088">
    <property type="entry name" value="ANK_REPEAT"/>
    <property type="match status" value="2"/>
</dbReference>